<evidence type="ECO:0000259" key="6">
    <source>
        <dbReference type="Pfam" id="PF07715"/>
    </source>
</evidence>
<comment type="similarity">
    <text evidence="4">Belongs to the TonB-dependent receptor family.</text>
</comment>
<organism evidence="7 8">
    <name type="scientific">Anaerobaca lacustris</name>
    <dbReference type="NCBI Taxonomy" id="3044600"/>
    <lineage>
        <taxon>Bacteria</taxon>
        <taxon>Pseudomonadati</taxon>
        <taxon>Planctomycetota</taxon>
        <taxon>Phycisphaerae</taxon>
        <taxon>Sedimentisphaerales</taxon>
        <taxon>Anaerobacaceae</taxon>
        <taxon>Anaerobaca</taxon>
    </lineage>
</organism>
<evidence type="ECO:0000313" key="8">
    <source>
        <dbReference type="Proteomes" id="UP001431776"/>
    </source>
</evidence>
<evidence type="ECO:0000313" key="7">
    <source>
        <dbReference type="EMBL" id="MDI6451232.1"/>
    </source>
</evidence>
<evidence type="ECO:0000256" key="2">
    <source>
        <dbReference type="ARBA" id="ARBA00023136"/>
    </source>
</evidence>
<dbReference type="Pfam" id="PF00593">
    <property type="entry name" value="TonB_dep_Rec_b-barrel"/>
    <property type="match status" value="1"/>
</dbReference>
<evidence type="ECO:0000256" key="4">
    <source>
        <dbReference type="RuleBase" id="RU003357"/>
    </source>
</evidence>
<comment type="caution">
    <text evidence="7">The sequence shown here is derived from an EMBL/GenBank/DDBJ whole genome shotgun (WGS) entry which is preliminary data.</text>
</comment>
<proteinExistence type="inferred from homology"/>
<dbReference type="Pfam" id="PF13620">
    <property type="entry name" value="CarboxypepD_reg"/>
    <property type="match status" value="1"/>
</dbReference>
<dbReference type="SUPFAM" id="SSF56935">
    <property type="entry name" value="Porins"/>
    <property type="match status" value="1"/>
</dbReference>
<dbReference type="RefSeq" id="WP_349246639.1">
    <property type="nucleotide sequence ID" value="NZ_JASCXX010000030.1"/>
</dbReference>
<dbReference type="EMBL" id="JASCXX010000030">
    <property type="protein sequence ID" value="MDI6451232.1"/>
    <property type="molecule type" value="Genomic_DNA"/>
</dbReference>
<dbReference type="Gene3D" id="2.170.130.10">
    <property type="entry name" value="TonB-dependent receptor, plug domain"/>
    <property type="match status" value="1"/>
</dbReference>
<dbReference type="GO" id="GO:0009279">
    <property type="term" value="C:cell outer membrane"/>
    <property type="evidence" value="ECO:0007669"/>
    <property type="project" value="UniProtKB-SubCell"/>
</dbReference>
<dbReference type="Gene3D" id="2.40.170.20">
    <property type="entry name" value="TonB-dependent receptor, beta-barrel domain"/>
    <property type="match status" value="1"/>
</dbReference>
<gene>
    <name evidence="7" type="ORF">QJ522_19375</name>
</gene>
<reference evidence="7" key="1">
    <citation type="submission" date="2023-05" db="EMBL/GenBank/DDBJ databases">
        <title>Anaerotaeda fermentans gen. nov., sp. nov., a novel anaerobic planctomycete of the new family within the order Sedimentisphaerales isolated from Taman Peninsula, Russia.</title>
        <authorList>
            <person name="Khomyakova M.A."/>
            <person name="Merkel A.Y."/>
            <person name="Slobodkin A.I."/>
        </authorList>
    </citation>
    <scope>NUCLEOTIDE SEQUENCE</scope>
    <source>
        <strain evidence="7">M17dextr</strain>
    </source>
</reference>
<dbReference type="SUPFAM" id="SSF49452">
    <property type="entry name" value="Starch-binding domain-like"/>
    <property type="match status" value="1"/>
</dbReference>
<dbReference type="InterPro" id="IPR012910">
    <property type="entry name" value="Plug_dom"/>
</dbReference>
<accession>A0AAW6U069</accession>
<evidence type="ECO:0000259" key="5">
    <source>
        <dbReference type="Pfam" id="PF00593"/>
    </source>
</evidence>
<comment type="subcellular location">
    <subcellularLocation>
        <location evidence="1 4">Cell outer membrane</location>
    </subcellularLocation>
</comment>
<evidence type="ECO:0000256" key="1">
    <source>
        <dbReference type="ARBA" id="ARBA00004442"/>
    </source>
</evidence>
<dbReference type="Proteomes" id="UP001431776">
    <property type="component" value="Unassembled WGS sequence"/>
</dbReference>
<dbReference type="PANTHER" id="PTHR40980:SF4">
    <property type="entry name" value="TONB-DEPENDENT RECEPTOR-LIKE BETA-BARREL DOMAIN-CONTAINING PROTEIN"/>
    <property type="match status" value="1"/>
</dbReference>
<keyword evidence="8" id="KW-1185">Reference proteome</keyword>
<dbReference type="InterPro" id="IPR000531">
    <property type="entry name" value="Beta-barrel_TonB"/>
</dbReference>
<keyword evidence="4" id="KW-0798">TonB box</keyword>
<sequence>MFCLASAASAQQVGGIRGVVYDQDFDVPLPLVRVWINETGETTTTNEEGVFVFGQVAPGAYTLVFSKDGYTRQFTPNVVVSAGGMAEVNASLAGEFTEMEEFVVQDLELGGSEIGLLNLRMASPSFLDAISSDLMSQAGASDAAGALRLVAGATVEDGKYAVVRGLPDRYVNSQLNAVRLPTADVDKRAVQLDQFPAALVESIQVSKTFTPDQQGDASGGAVNLVLKGIPDERVLTAKIGTEYNTQLRYRDDFLTYRGGGVDFWGIDSGRDIPRNNQFGGVMGTTRDDAPLIYSGSFTAGGKRELDNGVRVGAFGSMYYKHDASYDDGGTFDIYEARLTDGRYAMRPFEQYGYTTLYDVTKGVESVQWGALGAVGAEWDNHALSLLYMRTQITEDEATLLEDTRGSLYRDELDIEAPFHRNETLEYTERSQSTLQLKGRHGLSLREYSLWKIARTLDPELDWTLSHNEARMDQPDKRTFRTWWSPGRVVIPNVLEFPAAHYGHDPSGSGNEFAQRIWKDITETSNQVAVNGKVPFEQWSGEEGYLKVGVFHDRVERKYNQDGFFYEFDGTSYEAPWERNWGAVYVGEGHPIAASDQDVDYKGDQKIGAWYYMIDLPLTGFLKVVGGARHESTDLKIVNRPESDNAQYLPPGGTGWTRFGPEADVSYSQDDILPSIGVELKPVEKVKLRASYSETVARQTFKELSPVMQMEYLGADIFVGNPQLTMSALRNYDLRVDYEPYAGSLLSASWFHKDVKNPIEYVQRFQASLFYTTAVNYPEGWLEGYELEVRQDLGRFWEQFRGFTLGANATFIESEVTLPDREAQSFADVEAPRKRRDMTNTPEFLYNLNLTYQSEKYGTRVGVFYTVRGDTLVEGGVALGRGYVPDVYEKEYGSLNLGVVQPIGERTKLSLQIKNLTNPKIERVYRSDYIDREATKTSYRRGIDIVLSMEHEF</sequence>
<keyword evidence="7" id="KW-0675">Receptor</keyword>
<dbReference type="InterPro" id="IPR013784">
    <property type="entry name" value="Carb-bd-like_fold"/>
</dbReference>
<dbReference type="Pfam" id="PF07715">
    <property type="entry name" value="Plug"/>
    <property type="match status" value="1"/>
</dbReference>
<dbReference type="InterPro" id="IPR037066">
    <property type="entry name" value="Plug_dom_sf"/>
</dbReference>
<feature type="domain" description="TonB-dependent receptor-like beta-barrel" evidence="5">
    <location>
        <begin position="446"/>
        <end position="915"/>
    </location>
</feature>
<dbReference type="AlphaFoldDB" id="A0AAW6U069"/>
<protein>
    <submittedName>
        <fullName evidence="7">TonB-dependent receptor</fullName>
    </submittedName>
</protein>
<dbReference type="Gene3D" id="2.60.40.1120">
    <property type="entry name" value="Carboxypeptidase-like, regulatory domain"/>
    <property type="match status" value="1"/>
</dbReference>
<dbReference type="InterPro" id="IPR036942">
    <property type="entry name" value="Beta-barrel_TonB_sf"/>
</dbReference>
<keyword evidence="2 4" id="KW-0472">Membrane</keyword>
<feature type="domain" description="TonB-dependent receptor plug" evidence="6">
    <location>
        <begin position="122"/>
        <end position="221"/>
    </location>
</feature>
<name>A0AAW6U069_9BACT</name>
<keyword evidence="3" id="KW-0998">Cell outer membrane</keyword>
<evidence type="ECO:0000256" key="3">
    <source>
        <dbReference type="ARBA" id="ARBA00023237"/>
    </source>
</evidence>
<dbReference type="GO" id="GO:0030246">
    <property type="term" value="F:carbohydrate binding"/>
    <property type="evidence" value="ECO:0007669"/>
    <property type="project" value="InterPro"/>
</dbReference>
<dbReference type="PANTHER" id="PTHR40980">
    <property type="entry name" value="PLUG DOMAIN-CONTAINING PROTEIN"/>
    <property type="match status" value="1"/>
</dbReference>